<dbReference type="InterPro" id="IPR036864">
    <property type="entry name" value="Zn2-C6_fun-type_DNA-bd_sf"/>
</dbReference>
<dbReference type="AlphaFoldDB" id="A0A9P5GYL4"/>
<dbReference type="CDD" id="cd00067">
    <property type="entry name" value="GAL4"/>
    <property type="match status" value="1"/>
</dbReference>
<dbReference type="Gene3D" id="4.10.240.10">
    <property type="entry name" value="Zn(2)-C6 fungal-type DNA-binding domain"/>
    <property type="match status" value="1"/>
</dbReference>
<dbReference type="SMART" id="SM00906">
    <property type="entry name" value="Fungal_trans"/>
    <property type="match status" value="1"/>
</dbReference>
<evidence type="ECO:0000256" key="5">
    <source>
        <dbReference type="ARBA" id="ARBA00023163"/>
    </source>
</evidence>
<feature type="domain" description="Zn(2)-C6 fungal-type" evidence="8">
    <location>
        <begin position="33"/>
        <end position="66"/>
    </location>
</feature>
<organism evidence="9 10">
    <name type="scientific">Cylindrodendrum hubeiense</name>
    <dbReference type="NCBI Taxonomy" id="595255"/>
    <lineage>
        <taxon>Eukaryota</taxon>
        <taxon>Fungi</taxon>
        <taxon>Dikarya</taxon>
        <taxon>Ascomycota</taxon>
        <taxon>Pezizomycotina</taxon>
        <taxon>Sordariomycetes</taxon>
        <taxon>Hypocreomycetidae</taxon>
        <taxon>Hypocreales</taxon>
        <taxon>Nectriaceae</taxon>
        <taxon>Cylindrodendrum</taxon>
    </lineage>
</organism>
<dbReference type="CDD" id="cd12148">
    <property type="entry name" value="fungal_TF_MHR"/>
    <property type="match status" value="1"/>
</dbReference>
<feature type="region of interest" description="Disordered" evidence="7">
    <location>
        <begin position="1"/>
        <end position="31"/>
    </location>
</feature>
<dbReference type="Pfam" id="PF04082">
    <property type="entry name" value="Fungal_trans"/>
    <property type="match status" value="1"/>
</dbReference>
<accession>A0A9P5GYL4</accession>
<dbReference type="PROSITE" id="PS50048">
    <property type="entry name" value="ZN2_CY6_FUNGAL_2"/>
    <property type="match status" value="1"/>
</dbReference>
<dbReference type="InterPro" id="IPR001138">
    <property type="entry name" value="Zn2Cys6_DnaBD"/>
</dbReference>
<dbReference type="PANTHER" id="PTHR47171:SF4">
    <property type="entry name" value="ACETAMIDASE REGULATORY PROTEIN"/>
    <property type="match status" value="1"/>
</dbReference>
<protein>
    <recommendedName>
        <fullName evidence="8">Zn(2)-C6 fungal-type domain-containing protein</fullName>
    </recommendedName>
</protein>
<dbReference type="InterPro" id="IPR052073">
    <property type="entry name" value="Amide_Lactam_Regulators"/>
</dbReference>
<feature type="region of interest" description="Disordered" evidence="7">
    <location>
        <begin position="101"/>
        <end position="156"/>
    </location>
</feature>
<dbReference type="SMART" id="SM00066">
    <property type="entry name" value="GAL4"/>
    <property type="match status" value="1"/>
</dbReference>
<evidence type="ECO:0000256" key="6">
    <source>
        <dbReference type="ARBA" id="ARBA00023242"/>
    </source>
</evidence>
<dbReference type="Proteomes" id="UP000722485">
    <property type="component" value="Unassembled WGS sequence"/>
</dbReference>
<evidence type="ECO:0000256" key="3">
    <source>
        <dbReference type="ARBA" id="ARBA00023015"/>
    </source>
</evidence>
<dbReference type="GO" id="GO:0008270">
    <property type="term" value="F:zinc ion binding"/>
    <property type="evidence" value="ECO:0007669"/>
    <property type="project" value="InterPro"/>
</dbReference>
<dbReference type="PROSITE" id="PS00463">
    <property type="entry name" value="ZN2_CY6_FUNGAL_1"/>
    <property type="match status" value="1"/>
</dbReference>
<reference evidence="9" key="1">
    <citation type="submission" date="2020-03" db="EMBL/GenBank/DDBJ databases">
        <title>Draft Genome Sequence of Cylindrodendrum hubeiense.</title>
        <authorList>
            <person name="Buettner E."/>
            <person name="Kellner H."/>
        </authorList>
    </citation>
    <scope>NUCLEOTIDE SEQUENCE</scope>
    <source>
        <strain evidence="9">IHI 201604</strain>
    </source>
</reference>
<evidence type="ECO:0000256" key="7">
    <source>
        <dbReference type="SAM" id="MobiDB-lite"/>
    </source>
</evidence>
<dbReference type="PANTHER" id="PTHR47171">
    <property type="entry name" value="FARA-RELATED"/>
    <property type="match status" value="1"/>
</dbReference>
<keyword evidence="6" id="KW-0539">Nucleus</keyword>
<keyword evidence="10" id="KW-1185">Reference proteome</keyword>
<dbReference type="EMBL" id="JAANBB010000588">
    <property type="protein sequence ID" value="KAF7538651.1"/>
    <property type="molecule type" value="Genomic_DNA"/>
</dbReference>
<dbReference type="InterPro" id="IPR007219">
    <property type="entry name" value="XnlR_reg_dom"/>
</dbReference>
<keyword evidence="4" id="KW-0238">DNA-binding</keyword>
<sequence>MSVVGRPAGRLTGRQAGVPPHDEPQQASPDGRACITCHQRKVRCDILTTGPPCSNCQSQGGSACRYYEKKKSRAALASYSRGNVAIQPRGQQIVTAPTTPVEIDNPWPDASVPPLFQEGQESASASTRVPQDQYQRRGSPSASSSTRDGDGVDQQGTRSLADFIDTQAVSVNEISENTRMYFIGTEFSNLNYLVRQRSRHVNSNQLHFGGHHPVRKVSRVPAEALKIPEKALADELVEAYFTHINPGWPIVDEEDFMARYNASPDPRKTVPLPLLHAVFLVGAHASAPRHSNYRALKARFFRRAKLLIDSRFEEDRGLYVQVGLLLTWSCDHLEDIVSNSWYWVGFAARTAMGLGMHRDTSQSRMSAVPKREWVRLWWVLFQFDVLISTANGKPQAIRLDESDTPALQECHFEGIPRANAAFVMEHTRLCVIFSRSMREILALRSTPAEKTEARRRADEALAQFVIQLPECLRLPQPEADTWQSFLHLTYNHFLILLHRSPPRQNPRQKLSEAASDLNICGDAVVIITSTLESLRAKSAMGHLATPVMYTVFTALVHVSSELNSTNPLVAAKSMRMLDSLLLTLREMSYHWIFAHSLLRLFEERTIWDNRQAHHIRRPQEASTAEIDHHPVDEYHGDDSEFSLRPHPINMPSGNMSIVNIFNPAESPNDMTFTPSSIVSGQGSMYSGHVNQGLDMSHDAEARTRDVLHGSSYNSESFGDSGLNMSPDALNTMPFPLALDLLLAGMGNEYECL</sequence>
<evidence type="ECO:0000256" key="4">
    <source>
        <dbReference type="ARBA" id="ARBA00023125"/>
    </source>
</evidence>
<dbReference type="OrthoDB" id="25391at2759"/>
<proteinExistence type="predicted"/>
<dbReference type="GO" id="GO:0000981">
    <property type="term" value="F:DNA-binding transcription factor activity, RNA polymerase II-specific"/>
    <property type="evidence" value="ECO:0007669"/>
    <property type="project" value="InterPro"/>
</dbReference>
<dbReference type="GO" id="GO:0006351">
    <property type="term" value="P:DNA-templated transcription"/>
    <property type="evidence" value="ECO:0007669"/>
    <property type="project" value="InterPro"/>
</dbReference>
<keyword evidence="5" id="KW-0804">Transcription</keyword>
<comment type="caution">
    <text evidence="9">The sequence shown here is derived from an EMBL/GenBank/DDBJ whole genome shotgun (WGS) entry which is preliminary data.</text>
</comment>
<name>A0A9P5GYL4_9HYPO</name>
<evidence type="ECO:0000256" key="1">
    <source>
        <dbReference type="ARBA" id="ARBA00022723"/>
    </source>
</evidence>
<dbReference type="SUPFAM" id="SSF57701">
    <property type="entry name" value="Zn2/Cys6 DNA-binding domain"/>
    <property type="match status" value="1"/>
</dbReference>
<keyword evidence="1" id="KW-0479">Metal-binding</keyword>
<evidence type="ECO:0000259" key="8">
    <source>
        <dbReference type="PROSITE" id="PS50048"/>
    </source>
</evidence>
<gene>
    <name evidence="9" type="ORF">G7Z17_g12594</name>
</gene>
<feature type="compositionally biased region" description="Polar residues" evidence="7">
    <location>
        <begin position="119"/>
        <end position="146"/>
    </location>
</feature>
<keyword evidence="2" id="KW-0862">Zinc</keyword>
<dbReference type="GO" id="GO:0003677">
    <property type="term" value="F:DNA binding"/>
    <property type="evidence" value="ECO:0007669"/>
    <property type="project" value="UniProtKB-KW"/>
</dbReference>
<dbReference type="Pfam" id="PF00172">
    <property type="entry name" value="Zn_clus"/>
    <property type="match status" value="1"/>
</dbReference>
<evidence type="ECO:0000256" key="2">
    <source>
        <dbReference type="ARBA" id="ARBA00022833"/>
    </source>
</evidence>
<evidence type="ECO:0000313" key="9">
    <source>
        <dbReference type="EMBL" id="KAF7538651.1"/>
    </source>
</evidence>
<keyword evidence="3" id="KW-0805">Transcription regulation</keyword>
<evidence type="ECO:0000313" key="10">
    <source>
        <dbReference type="Proteomes" id="UP000722485"/>
    </source>
</evidence>